<reference evidence="3" key="1">
    <citation type="journal article" date="2014" name="Nat. Commun.">
        <title>The rainbow trout genome provides novel insights into evolution after whole-genome duplication in vertebrates.</title>
        <authorList>
            <person name="Berthelot C."/>
            <person name="Brunet F."/>
            <person name="Chalopin D."/>
            <person name="Juanchich A."/>
            <person name="Bernard M."/>
            <person name="Noel B."/>
            <person name="Bento P."/>
            <person name="Da Silva C."/>
            <person name="Labadie K."/>
            <person name="Alberti A."/>
            <person name="Aury J.M."/>
            <person name="Louis A."/>
            <person name="Dehais P."/>
            <person name="Bardou P."/>
            <person name="Montfort J."/>
            <person name="Klopp C."/>
            <person name="Cabau C."/>
            <person name="Gaspin C."/>
            <person name="Thorgaard G.H."/>
            <person name="Boussaha M."/>
            <person name="Quillet E."/>
            <person name="Guyomard R."/>
            <person name="Galiana D."/>
            <person name="Bobe J."/>
            <person name="Volff J.N."/>
            <person name="Genet C."/>
            <person name="Wincker P."/>
            <person name="Jaillon O."/>
            <person name="Roest Crollius H."/>
            <person name="Guiguen Y."/>
        </authorList>
    </citation>
    <scope>NUCLEOTIDE SEQUENCE [LARGE SCALE GENOMIC DNA]</scope>
</reference>
<dbReference type="SUPFAM" id="SSF50156">
    <property type="entry name" value="PDZ domain-like"/>
    <property type="match status" value="1"/>
</dbReference>
<dbReference type="EMBL" id="FR959480">
    <property type="protein sequence ID" value="CDR00656.1"/>
    <property type="molecule type" value="Genomic_DNA"/>
</dbReference>
<dbReference type="STRING" id="8022.A0A060Z9E4"/>
<evidence type="ECO:0000259" key="2">
    <source>
        <dbReference type="PROSITE" id="PS50106"/>
    </source>
</evidence>
<dbReference type="InterPro" id="IPR001478">
    <property type="entry name" value="PDZ"/>
</dbReference>
<dbReference type="PROSITE" id="PS50106">
    <property type="entry name" value="PDZ"/>
    <property type="match status" value="1"/>
</dbReference>
<reference evidence="3" key="2">
    <citation type="submission" date="2014-03" db="EMBL/GenBank/DDBJ databases">
        <authorList>
            <person name="Genoscope - CEA"/>
        </authorList>
    </citation>
    <scope>NUCLEOTIDE SEQUENCE</scope>
</reference>
<dbReference type="GO" id="GO:0005737">
    <property type="term" value="C:cytoplasm"/>
    <property type="evidence" value="ECO:0007669"/>
    <property type="project" value="TreeGrafter"/>
</dbReference>
<dbReference type="AlphaFoldDB" id="A0A060Z9E4"/>
<dbReference type="InterPro" id="IPR052074">
    <property type="entry name" value="NonRcpt_TyrProt_Phosphatase"/>
</dbReference>
<evidence type="ECO:0000313" key="4">
    <source>
        <dbReference type="Proteomes" id="UP000193380"/>
    </source>
</evidence>
<dbReference type="GO" id="GO:0005634">
    <property type="term" value="C:nucleus"/>
    <property type="evidence" value="ECO:0007669"/>
    <property type="project" value="TreeGrafter"/>
</dbReference>
<dbReference type="PANTHER" id="PTHR46900">
    <property type="entry name" value="TYROSINE-PROTEIN PHOSPHATASE NON-RECEPTOR TYPE 13"/>
    <property type="match status" value="1"/>
</dbReference>
<feature type="signal peptide" evidence="1">
    <location>
        <begin position="1"/>
        <end position="27"/>
    </location>
</feature>
<sequence length="196" mass="20784">AVTVCTGCCLTLCLPTGLVLDSDGVYGCCLPTGLVLDGGSDSVYGVLFIKEVLPGSVALLEGSLRPLDLVHYINGAPTLDLTLNESCRLLEISLRELTIKATRDGKPVSPGQKSISFLNNNVSPEVSTSLNDYVLGADHRETEAFSTLCPPEVTTPALFKSTTFLLLDRLTTLALHVTIATQLQALTHISIALTVL</sequence>
<proteinExistence type="predicted"/>
<evidence type="ECO:0000313" key="3">
    <source>
        <dbReference type="EMBL" id="CDR00656.1"/>
    </source>
</evidence>
<dbReference type="GO" id="GO:0036312">
    <property type="term" value="F:phosphatidylinositol 3-kinase regulatory subunit binding"/>
    <property type="evidence" value="ECO:0007669"/>
    <property type="project" value="TreeGrafter"/>
</dbReference>
<keyword evidence="1" id="KW-0732">Signal</keyword>
<dbReference type="PANTHER" id="PTHR46900:SF1">
    <property type="entry name" value="TYROSINE-PROTEIN PHOSPHATASE NON-RECEPTOR TYPE 13"/>
    <property type="match status" value="1"/>
</dbReference>
<dbReference type="PaxDb" id="8022-A0A060Z9E4"/>
<dbReference type="Gene3D" id="2.30.42.10">
    <property type="match status" value="1"/>
</dbReference>
<feature type="chain" id="PRO_5001593026" description="PDZ domain-containing protein" evidence="1">
    <location>
        <begin position="28"/>
        <end position="196"/>
    </location>
</feature>
<feature type="non-terminal residue" evidence="3">
    <location>
        <position position="1"/>
    </location>
</feature>
<dbReference type="SMART" id="SM00228">
    <property type="entry name" value="PDZ"/>
    <property type="match status" value="1"/>
</dbReference>
<organism evidence="3 4">
    <name type="scientific">Oncorhynchus mykiss</name>
    <name type="common">Rainbow trout</name>
    <name type="synonym">Salmo gairdneri</name>
    <dbReference type="NCBI Taxonomy" id="8022"/>
    <lineage>
        <taxon>Eukaryota</taxon>
        <taxon>Metazoa</taxon>
        <taxon>Chordata</taxon>
        <taxon>Craniata</taxon>
        <taxon>Vertebrata</taxon>
        <taxon>Euteleostomi</taxon>
        <taxon>Actinopterygii</taxon>
        <taxon>Neopterygii</taxon>
        <taxon>Teleostei</taxon>
        <taxon>Protacanthopterygii</taxon>
        <taxon>Salmoniformes</taxon>
        <taxon>Salmonidae</taxon>
        <taxon>Salmoninae</taxon>
        <taxon>Oncorhynchus</taxon>
    </lineage>
</organism>
<protein>
    <recommendedName>
        <fullName evidence="2">PDZ domain-containing protein</fullName>
    </recommendedName>
</protein>
<dbReference type="InterPro" id="IPR036034">
    <property type="entry name" value="PDZ_sf"/>
</dbReference>
<evidence type="ECO:0000256" key="1">
    <source>
        <dbReference type="SAM" id="SignalP"/>
    </source>
</evidence>
<gene>
    <name evidence="3" type="ORF">GSONMT00023112001</name>
</gene>
<dbReference type="GO" id="GO:0004725">
    <property type="term" value="F:protein tyrosine phosphatase activity"/>
    <property type="evidence" value="ECO:0007669"/>
    <property type="project" value="TreeGrafter"/>
</dbReference>
<accession>A0A060Z9E4</accession>
<dbReference type="Proteomes" id="UP000193380">
    <property type="component" value="Unassembled WGS sequence"/>
</dbReference>
<feature type="domain" description="PDZ" evidence="2">
    <location>
        <begin position="33"/>
        <end position="105"/>
    </location>
</feature>
<name>A0A060Z9E4_ONCMY</name>